<dbReference type="RefSeq" id="WP_281833525.1">
    <property type="nucleotide sequence ID" value="NZ_BSDY01000003.1"/>
</dbReference>
<organism evidence="2 3">
    <name type="scientific">Propionigenium maris DSM 9537</name>
    <dbReference type="NCBI Taxonomy" id="1123000"/>
    <lineage>
        <taxon>Bacteria</taxon>
        <taxon>Fusobacteriati</taxon>
        <taxon>Fusobacteriota</taxon>
        <taxon>Fusobacteriia</taxon>
        <taxon>Fusobacteriales</taxon>
        <taxon>Fusobacteriaceae</taxon>
        <taxon>Propionigenium</taxon>
    </lineage>
</organism>
<accession>A0A9W6LM12</accession>
<dbReference type="Proteomes" id="UP001144471">
    <property type="component" value="Unassembled WGS sequence"/>
</dbReference>
<feature type="transmembrane region" description="Helical" evidence="1">
    <location>
        <begin position="39"/>
        <end position="60"/>
    </location>
</feature>
<feature type="transmembrane region" description="Helical" evidence="1">
    <location>
        <begin position="84"/>
        <end position="103"/>
    </location>
</feature>
<gene>
    <name evidence="2" type="ORF">PM10SUCC1_07170</name>
</gene>
<reference evidence="2" key="1">
    <citation type="submission" date="2022-12" db="EMBL/GenBank/DDBJ databases">
        <title>Reference genome sequencing for broad-spectrum identification of bacterial and archaeal isolates by mass spectrometry.</title>
        <authorList>
            <person name="Sekiguchi Y."/>
            <person name="Tourlousse D.M."/>
        </authorList>
    </citation>
    <scope>NUCLEOTIDE SEQUENCE</scope>
    <source>
        <strain evidence="2">10succ1</strain>
    </source>
</reference>
<evidence type="ECO:0000313" key="3">
    <source>
        <dbReference type="Proteomes" id="UP001144471"/>
    </source>
</evidence>
<dbReference type="InterPro" id="IPR008407">
    <property type="entry name" value="Brnchd-chn_aa_trnsp_AzlD"/>
</dbReference>
<evidence type="ECO:0000256" key="1">
    <source>
        <dbReference type="SAM" id="Phobius"/>
    </source>
</evidence>
<protein>
    <recommendedName>
        <fullName evidence="4">Branched-chain amino acid transport protein</fullName>
    </recommendedName>
</protein>
<dbReference type="EMBL" id="BSDY01000003">
    <property type="protein sequence ID" value="GLI55202.1"/>
    <property type="molecule type" value="Genomic_DNA"/>
</dbReference>
<dbReference type="Pfam" id="PF05437">
    <property type="entry name" value="AzlD"/>
    <property type="match status" value="1"/>
</dbReference>
<keyword evidence="3" id="KW-1185">Reference proteome</keyword>
<keyword evidence="1" id="KW-1133">Transmembrane helix</keyword>
<comment type="caution">
    <text evidence="2">The sequence shown here is derived from an EMBL/GenBank/DDBJ whole genome shotgun (WGS) entry which is preliminary data.</text>
</comment>
<keyword evidence="1" id="KW-0472">Membrane</keyword>
<feature type="transmembrane region" description="Helical" evidence="1">
    <location>
        <begin position="6"/>
        <end position="27"/>
    </location>
</feature>
<proteinExistence type="predicted"/>
<evidence type="ECO:0000313" key="2">
    <source>
        <dbReference type="EMBL" id="GLI55202.1"/>
    </source>
</evidence>
<evidence type="ECO:0008006" key="4">
    <source>
        <dbReference type="Google" id="ProtNLM"/>
    </source>
</evidence>
<sequence length="104" mass="11369">MRDNIIFIIFGMFMVTYIPRHLPFMISKRFTFPARVKTFLTYIPAAALGALILPDAFHAVEGEPLASALGVAGAVILSYTQRNIFITVAGSIGITYITLNFLAG</sequence>
<name>A0A9W6LM12_9FUSO</name>
<keyword evidence="1" id="KW-0812">Transmembrane</keyword>
<dbReference type="AlphaFoldDB" id="A0A9W6LM12"/>